<feature type="compositionally biased region" description="Acidic residues" evidence="2">
    <location>
        <begin position="34"/>
        <end position="50"/>
    </location>
</feature>
<evidence type="ECO:0000313" key="5">
    <source>
        <dbReference type="EMBL" id="TES49300.1"/>
    </source>
</evidence>
<comment type="caution">
    <text evidence="5">The sequence shown here is derived from an EMBL/GenBank/DDBJ whole genome shotgun (WGS) entry which is preliminary data.</text>
</comment>
<dbReference type="EMBL" id="SNUX01000002">
    <property type="protein sequence ID" value="TES49300.1"/>
    <property type="molecule type" value="Genomic_DNA"/>
</dbReference>
<evidence type="ECO:0000256" key="1">
    <source>
        <dbReference type="ARBA" id="ARBA00022729"/>
    </source>
</evidence>
<dbReference type="Gene3D" id="2.60.40.1240">
    <property type="match status" value="1"/>
</dbReference>
<dbReference type="PROSITE" id="PS51257">
    <property type="entry name" value="PROKAR_LIPOPROTEIN"/>
    <property type="match status" value="1"/>
</dbReference>
<evidence type="ECO:0000256" key="3">
    <source>
        <dbReference type="SAM" id="SignalP"/>
    </source>
</evidence>
<sequence>MKKIWALPFIMVLFFSVLAACSNDQEAIPQEGNESTDEEVNGTEETEVEEGSGLIERNTDDDEEDTNGSSPNLGEGSTEDQIDLTVGDTGTIETTIQHFELTIDSVAMDSNLDGEKPDLDTFILVDVTIKNLHNEPLKLEETVEIFEVTSDLDGGGYWPVSELYDVDVDELSGELSTNESVSGQILFENNEGEEHYIRIRSGLVAASAVKNQVIWTLPAE</sequence>
<dbReference type="RefSeq" id="WP_134258836.1">
    <property type="nucleotide sequence ID" value="NZ_LDIM01000006.1"/>
</dbReference>
<dbReference type="Proteomes" id="UP000298210">
    <property type="component" value="Unassembled WGS sequence"/>
</dbReference>
<gene>
    <name evidence="5" type="ORF">E2L03_07450</name>
</gene>
<dbReference type="AlphaFoldDB" id="A0A4Y7WLD2"/>
<feature type="signal peptide" evidence="3">
    <location>
        <begin position="1"/>
        <end position="19"/>
    </location>
</feature>
<dbReference type="InterPro" id="IPR029050">
    <property type="entry name" value="Immunoprotect_excell_Ig-like"/>
</dbReference>
<feature type="region of interest" description="Disordered" evidence="2">
    <location>
        <begin position="28"/>
        <end position="82"/>
    </location>
</feature>
<organism evidence="5 6">
    <name type="scientific">Shouchella lehensis</name>
    <dbReference type="NCBI Taxonomy" id="300825"/>
    <lineage>
        <taxon>Bacteria</taxon>
        <taxon>Bacillati</taxon>
        <taxon>Bacillota</taxon>
        <taxon>Bacilli</taxon>
        <taxon>Bacillales</taxon>
        <taxon>Bacillaceae</taxon>
        <taxon>Shouchella</taxon>
    </lineage>
</organism>
<dbReference type="Pfam" id="PF11611">
    <property type="entry name" value="DUF4352"/>
    <property type="match status" value="1"/>
</dbReference>
<proteinExistence type="predicted"/>
<accession>A0A4Y7WLD2</accession>
<evidence type="ECO:0000256" key="2">
    <source>
        <dbReference type="SAM" id="MobiDB-lite"/>
    </source>
</evidence>
<evidence type="ECO:0000313" key="6">
    <source>
        <dbReference type="Proteomes" id="UP000298210"/>
    </source>
</evidence>
<keyword evidence="1 3" id="KW-0732">Signal</keyword>
<name>A0A4Y7WLD2_9BACI</name>
<evidence type="ECO:0000259" key="4">
    <source>
        <dbReference type="Pfam" id="PF11611"/>
    </source>
</evidence>
<protein>
    <submittedName>
        <fullName evidence="5">DUF4352 domain-containing protein</fullName>
    </submittedName>
</protein>
<reference evidence="5 6" key="1">
    <citation type="submission" date="2019-03" db="EMBL/GenBank/DDBJ databases">
        <authorList>
            <person name="Liu G."/>
        </authorList>
    </citation>
    <scope>NUCLEOTIDE SEQUENCE [LARGE SCALE GENOMIC DNA]</scope>
    <source>
        <strain evidence="5 6">DSM 19099</strain>
    </source>
</reference>
<feature type="domain" description="DUF4352" evidence="4">
    <location>
        <begin position="94"/>
        <end position="196"/>
    </location>
</feature>
<dbReference type="InterPro" id="IPR029051">
    <property type="entry name" value="DUF4352"/>
</dbReference>
<feature type="chain" id="PRO_5039510795" evidence="3">
    <location>
        <begin position="20"/>
        <end position="220"/>
    </location>
</feature>